<evidence type="ECO:0000256" key="1">
    <source>
        <dbReference type="SAM" id="MobiDB-lite"/>
    </source>
</evidence>
<sequence>MLRGVGTRGELRRAQQAEAGTDEVPSLDRPVRPWKFERVSVHDVQVRKWVRGGLDQVELVAQRQAAVRARAMAHPNEERAEASDAAAKQEALQENTDDATAPAKLADASDSLTPKPLESEKAVVPELTSLHDAQMDGGLEGIGKEEGRTSSLCAQGTSHTLAEEPQDRAKTMFTNREDASEQGAQKACDTDTASKGELKHAPDASEAVSHGNALQLQRSQLDGPEADVAKFLQQQKEEPRPKLDDGEAAANAITSGTGGTLHVHAAEQHSKPTDDILSPSSRTHDKAGGNSELDTAAAETQERSDMEQQAEPLSDTGEARTPAVTQQAQENTNLIGKSDSGGKLETDCESLGRSHLVQDELLVSVENGAPDGSQTAAQHVNLKKRPLEVDKRSPADKQAKLEGPDALPASCEEQGVDPSKPNKRQKIEE</sequence>
<feature type="compositionally biased region" description="Basic and acidic residues" evidence="1">
    <location>
        <begin position="188"/>
        <end position="203"/>
    </location>
</feature>
<name>A0A5J4Z5G8_PORPP</name>
<protein>
    <submittedName>
        <fullName evidence="2">Uncharacterized protein</fullName>
    </submittedName>
</protein>
<evidence type="ECO:0000313" key="2">
    <source>
        <dbReference type="EMBL" id="KAA8498332.1"/>
    </source>
</evidence>
<dbReference type="AlphaFoldDB" id="A0A5J4Z5G8"/>
<feature type="compositionally biased region" description="Polar residues" evidence="1">
    <location>
        <begin position="323"/>
        <end position="335"/>
    </location>
</feature>
<organism evidence="2 3">
    <name type="scientific">Porphyridium purpureum</name>
    <name type="common">Red alga</name>
    <name type="synonym">Porphyridium cruentum</name>
    <dbReference type="NCBI Taxonomy" id="35688"/>
    <lineage>
        <taxon>Eukaryota</taxon>
        <taxon>Rhodophyta</taxon>
        <taxon>Bangiophyceae</taxon>
        <taxon>Porphyridiales</taxon>
        <taxon>Porphyridiaceae</taxon>
        <taxon>Porphyridium</taxon>
    </lineage>
</organism>
<feature type="region of interest" description="Disordered" evidence="1">
    <location>
        <begin position="1"/>
        <end position="28"/>
    </location>
</feature>
<feature type="compositionally biased region" description="Basic and acidic residues" evidence="1">
    <location>
        <begin position="264"/>
        <end position="274"/>
    </location>
</feature>
<feature type="compositionally biased region" description="Basic and acidic residues" evidence="1">
    <location>
        <begin position="385"/>
        <end position="403"/>
    </location>
</feature>
<feature type="region of interest" description="Disordered" evidence="1">
    <location>
        <begin position="173"/>
        <end position="350"/>
    </location>
</feature>
<accession>A0A5J4Z5G8</accession>
<evidence type="ECO:0000313" key="3">
    <source>
        <dbReference type="Proteomes" id="UP000324585"/>
    </source>
</evidence>
<feature type="region of interest" description="Disordered" evidence="1">
    <location>
        <begin position="70"/>
        <end position="118"/>
    </location>
</feature>
<feature type="compositionally biased region" description="Basic and acidic residues" evidence="1">
    <location>
        <begin position="340"/>
        <end position="350"/>
    </location>
</feature>
<dbReference type="EMBL" id="VRMN01000001">
    <property type="protein sequence ID" value="KAA8498332.1"/>
    <property type="molecule type" value="Genomic_DNA"/>
</dbReference>
<dbReference type="Proteomes" id="UP000324585">
    <property type="component" value="Unassembled WGS sequence"/>
</dbReference>
<proteinExistence type="predicted"/>
<keyword evidence="3" id="KW-1185">Reference proteome</keyword>
<reference evidence="3" key="1">
    <citation type="journal article" date="2019" name="Nat. Commun.">
        <title>Expansion of phycobilisome linker gene families in mesophilic red algae.</title>
        <authorList>
            <person name="Lee J."/>
            <person name="Kim D."/>
            <person name="Bhattacharya D."/>
            <person name="Yoon H.S."/>
        </authorList>
    </citation>
    <scope>NUCLEOTIDE SEQUENCE [LARGE SCALE GENOMIC DNA]</scope>
    <source>
        <strain evidence="3">CCMP 1328</strain>
    </source>
</reference>
<feature type="region of interest" description="Disordered" evidence="1">
    <location>
        <begin position="362"/>
        <end position="429"/>
    </location>
</feature>
<feature type="compositionally biased region" description="Basic and acidic residues" evidence="1">
    <location>
        <begin position="235"/>
        <end position="245"/>
    </location>
</feature>
<comment type="caution">
    <text evidence="2">The sequence shown here is derived from an EMBL/GenBank/DDBJ whole genome shotgun (WGS) entry which is preliminary data.</text>
</comment>
<gene>
    <name evidence="2" type="ORF">FVE85_5917</name>
</gene>